<organism evidence="1 2">
    <name type="scientific">Serendipita vermifera MAFF 305830</name>
    <dbReference type="NCBI Taxonomy" id="933852"/>
    <lineage>
        <taxon>Eukaryota</taxon>
        <taxon>Fungi</taxon>
        <taxon>Dikarya</taxon>
        <taxon>Basidiomycota</taxon>
        <taxon>Agaricomycotina</taxon>
        <taxon>Agaricomycetes</taxon>
        <taxon>Sebacinales</taxon>
        <taxon>Serendipitaceae</taxon>
        <taxon>Serendipita</taxon>
    </lineage>
</organism>
<proteinExistence type="predicted"/>
<dbReference type="HOGENOM" id="CLU_101883_1_0_1"/>
<evidence type="ECO:0008006" key="3">
    <source>
        <dbReference type="Google" id="ProtNLM"/>
    </source>
</evidence>
<sequence>MAKGLADPLTSEADEVGHTNAAESVLNSTHTKMDTSFVTRAGHSQPLVGAASLATNSIQPTSHAFGSYARHNHECVECGHLYDRVQRARDCANRDRGLTPYVCGARCGRLRCTKAYSFEALLREHLASLGNRVQCSQCLSTVSRKNIARHRKEVHYS</sequence>
<evidence type="ECO:0000313" key="2">
    <source>
        <dbReference type="Proteomes" id="UP000054097"/>
    </source>
</evidence>
<protein>
    <recommendedName>
        <fullName evidence="3">C2H2-type domain-containing protein</fullName>
    </recommendedName>
</protein>
<reference evidence="1 2" key="1">
    <citation type="submission" date="2014-04" db="EMBL/GenBank/DDBJ databases">
        <authorList>
            <consortium name="DOE Joint Genome Institute"/>
            <person name="Kuo A."/>
            <person name="Zuccaro A."/>
            <person name="Kohler A."/>
            <person name="Nagy L.G."/>
            <person name="Floudas D."/>
            <person name="Copeland A."/>
            <person name="Barry K.W."/>
            <person name="Cichocki N."/>
            <person name="Veneault-Fourrey C."/>
            <person name="LaButti K."/>
            <person name="Lindquist E.A."/>
            <person name="Lipzen A."/>
            <person name="Lundell T."/>
            <person name="Morin E."/>
            <person name="Murat C."/>
            <person name="Sun H."/>
            <person name="Tunlid A."/>
            <person name="Henrissat B."/>
            <person name="Grigoriev I.V."/>
            <person name="Hibbett D.S."/>
            <person name="Martin F."/>
            <person name="Nordberg H.P."/>
            <person name="Cantor M.N."/>
            <person name="Hua S.X."/>
        </authorList>
    </citation>
    <scope>NUCLEOTIDE SEQUENCE [LARGE SCALE GENOMIC DNA]</scope>
    <source>
        <strain evidence="1 2">MAFF 305830</strain>
    </source>
</reference>
<name>A0A0C2WU93_SERVB</name>
<dbReference type="Proteomes" id="UP000054097">
    <property type="component" value="Unassembled WGS sequence"/>
</dbReference>
<reference evidence="2" key="2">
    <citation type="submission" date="2015-01" db="EMBL/GenBank/DDBJ databases">
        <title>Evolutionary Origins and Diversification of the Mycorrhizal Mutualists.</title>
        <authorList>
            <consortium name="DOE Joint Genome Institute"/>
            <consortium name="Mycorrhizal Genomics Consortium"/>
            <person name="Kohler A."/>
            <person name="Kuo A."/>
            <person name="Nagy L.G."/>
            <person name="Floudas D."/>
            <person name="Copeland A."/>
            <person name="Barry K.W."/>
            <person name="Cichocki N."/>
            <person name="Veneault-Fourrey C."/>
            <person name="LaButti K."/>
            <person name="Lindquist E.A."/>
            <person name="Lipzen A."/>
            <person name="Lundell T."/>
            <person name="Morin E."/>
            <person name="Murat C."/>
            <person name="Riley R."/>
            <person name="Ohm R."/>
            <person name="Sun H."/>
            <person name="Tunlid A."/>
            <person name="Henrissat B."/>
            <person name="Grigoriev I.V."/>
            <person name="Hibbett D.S."/>
            <person name="Martin F."/>
        </authorList>
    </citation>
    <scope>NUCLEOTIDE SEQUENCE [LARGE SCALE GENOMIC DNA]</scope>
    <source>
        <strain evidence="2">MAFF 305830</strain>
    </source>
</reference>
<accession>A0A0C2WU93</accession>
<evidence type="ECO:0000313" key="1">
    <source>
        <dbReference type="EMBL" id="KIM20987.1"/>
    </source>
</evidence>
<gene>
    <name evidence="1" type="ORF">M408DRAFT_117721</name>
</gene>
<keyword evidence="2" id="KW-1185">Reference proteome</keyword>
<dbReference type="AlphaFoldDB" id="A0A0C2WU93"/>
<dbReference type="OrthoDB" id="6077919at2759"/>
<dbReference type="EMBL" id="KN824398">
    <property type="protein sequence ID" value="KIM20987.1"/>
    <property type="molecule type" value="Genomic_DNA"/>
</dbReference>